<dbReference type="AlphaFoldDB" id="A0A9X1RV25"/>
<dbReference type="Pfam" id="PF03466">
    <property type="entry name" value="LysR_substrate"/>
    <property type="match status" value="1"/>
</dbReference>
<keyword evidence="7" id="KW-1185">Reference proteome</keyword>
<feature type="domain" description="HTH lysR-type" evidence="5">
    <location>
        <begin position="1"/>
        <end position="59"/>
    </location>
</feature>
<keyword evidence="3" id="KW-0238">DNA-binding</keyword>
<dbReference type="InterPro" id="IPR058163">
    <property type="entry name" value="LysR-type_TF_proteobact-type"/>
</dbReference>
<dbReference type="RefSeq" id="WP_238466909.1">
    <property type="nucleotide sequence ID" value="NZ_JAKLJA010000030.1"/>
</dbReference>
<accession>A0A9X1RV25</accession>
<dbReference type="PANTHER" id="PTHR30537:SF5">
    <property type="entry name" value="HTH-TYPE TRANSCRIPTIONAL ACTIVATOR TTDR-RELATED"/>
    <property type="match status" value="1"/>
</dbReference>
<evidence type="ECO:0000256" key="4">
    <source>
        <dbReference type="ARBA" id="ARBA00023163"/>
    </source>
</evidence>
<dbReference type="InterPro" id="IPR036388">
    <property type="entry name" value="WH-like_DNA-bd_sf"/>
</dbReference>
<dbReference type="Gene3D" id="1.10.10.10">
    <property type="entry name" value="Winged helix-like DNA-binding domain superfamily/Winged helix DNA-binding domain"/>
    <property type="match status" value="1"/>
</dbReference>
<evidence type="ECO:0000313" key="6">
    <source>
        <dbReference type="EMBL" id="MCG5076994.1"/>
    </source>
</evidence>
<evidence type="ECO:0000256" key="2">
    <source>
        <dbReference type="ARBA" id="ARBA00023015"/>
    </source>
</evidence>
<dbReference type="CDD" id="cd08422">
    <property type="entry name" value="PBP2_CrgA_like"/>
    <property type="match status" value="1"/>
</dbReference>
<dbReference type="PANTHER" id="PTHR30537">
    <property type="entry name" value="HTH-TYPE TRANSCRIPTIONAL REGULATOR"/>
    <property type="match status" value="1"/>
</dbReference>
<dbReference type="InterPro" id="IPR036390">
    <property type="entry name" value="WH_DNA-bd_sf"/>
</dbReference>
<evidence type="ECO:0000256" key="3">
    <source>
        <dbReference type="ARBA" id="ARBA00023125"/>
    </source>
</evidence>
<dbReference type="GO" id="GO:0003700">
    <property type="term" value="F:DNA-binding transcription factor activity"/>
    <property type="evidence" value="ECO:0007669"/>
    <property type="project" value="InterPro"/>
</dbReference>
<sequence length="313" mass="34822">MDTLQNMRVFVRVVEAGSFTGAAQYLNTTTAYASRAVSDLEAHLRTRLLNRTTRRIALTEAGERYLQRCEQILAYVDQAEAEAGDAHARPSGKLKVHAMTSFGQHYVVPAVGQYQQRYPDVHVDLTLAQRMPDILDEGYDVALVLATDLPDSGFVSQRLTSAFSIACASPAYLERHGVPQTPRDLANHRCLQMVTPVFPAAQWQFTGPDGRDETIDLGPATFQVNVAEANAVAVREGMGIGLLPIYSAIGGLRSGELVWILPEYKSQEMNIYAMYPSRQYLDAKIRTWVELLRENLPATMAEDQAELRQFART</sequence>
<dbReference type="InterPro" id="IPR000847">
    <property type="entry name" value="LysR_HTH_N"/>
</dbReference>
<keyword evidence="2" id="KW-0805">Transcription regulation</keyword>
<comment type="caution">
    <text evidence="6">The sequence shown here is derived from an EMBL/GenBank/DDBJ whole genome shotgun (WGS) entry which is preliminary data.</text>
</comment>
<dbReference type="InterPro" id="IPR005119">
    <property type="entry name" value="LysR_subst-bd"/>
</dbReference>
<dbReference type="Proteomes" id="UP001139308">
    <property type="component" value="Unassembled WGS sequence"/>
</dbReference>
<evidence type="ECO:0000259" key="5">
    <source>
        <dbReference type="PROSITE" id="PS50931"/>
    </source>
</evidence>
<keyword evidence="4" id="KW-0804">Transcription</keyword>
<dbReference type="Gene3D" id="3.40.190.290">
    <property type="match status" value="1"/>
</dbReference>
<dbReference type="FunFam" id="1.10.10.10:FF:000001">
    <property type="entry name" value="LysR family transcriptional regulator"/>
    <property type="match status" value="1"/>
</dbReference>
<dbReference type="SUPFAM" id="SSF46785">
    <property type="entry name" value="Winged helix' DNA-binding domain"/>
    <property type="match status" value="1"/>
</dbReference>
<evidence type="ECO:0000256" key="1">
    <source>
        <dbReference type="ARBA" id="ARBA00009437"/>
    </source>
</evidence>
<proteinExistence type="inferred from homology"/>
<name>A0A9X1RV25_9BURK</name>
<organism evidence="6 7">
    <name type="scientific">Paraburkholderia tagetis</name>
    <dbReference type="NCBI Taxonomy" id="2913261"/>
    <lineage>
        <taxon>Bacteria</taxon>
        <taxon>Pseudomonadati</taxon>
        <taxon>Pseudomonadota</taxon>
        <taxon>Betaproteobacteria</taxon>
        <taxon>Burkholderiales</taxon>
        <taxon>Burkholderiaceae</taxon>
        <taxon>Paraburkholderia</taxon>
    </lineage>
</organism>
<dbReference type="SUPFAM" id="SSF53850">
    <property type="entry name" value="Periplasmic binding protein-like II"/>
    <property type="match status" value="1"/>
</dbReference>
<dbReference type="GO" id="GO:0003677">
    <property type="term" value="F:DNA binding"/>
    <property type="evidence" value="ECO:0007669"/>
    <property type="project" value="UniProtKB-KW"/>
</dbReference>
<gene>
    <name evidence="6" type="ORF">L5014_27240</name>
</gene>
<dbReference type="Pfam" id="PF00126">
    <property type="entry name" value="HTH_1"/>
    <property type="match status" value="1"/>
</dbReference>
<dbReference type="PROSITE" id="PS50931">
    <property type="entry name" value="HTH_LYSR"/>
    <property type="match status" value="1"/>
</dbReference>
<evidence type="ECO:0000313" key="7">
    <source>
        <dbReference type="Proteomes" id="UP001139308"/>
    </source>
</evidence>
<comment type="similarity">
    <text evidence="1">Belongs to the LysR transcriptional regulatory family.</text>
</comment>
<dbReference type="EMBL" id="JAKLJA010000030">
    <property type="protein sequence ID" value="MCG5076994.1"/>
    <property type="molecule type" value="Genomic_DNA"/>
</dbReference>
<reference evidence="6" key="1">
    <citation type="submission" date="2022-01" db="EMBL/GenBank/DDBJ databases">
        <title>Genome sequence and assembly of Parabukholderia sp. RG36.</title>
        <authorList>
            <person name="Chhetri G."/>
        </authorList>
    </citation>
    <scope>NUCLEOTIDE SEQUENCE</scope>
    <source>
        <strain evidence="6">RG36</strain>
    </source>
</reference>
<protein>
    <submittedName>
        <fullName evidence="6">LysR family transcriptional regulator</fullName>
    </submittedName>
</protein>